<dbReference type="InterPro" id="IPR050923">
    <property type="entry name" value="Cell_Proc_Reg/RNA_Proc"/>
</dbReference>
<dbReference type="Gene3D" id="2.60.200.20">
    <property type="match status" value="1"/>
</dbReference>
<organism evidence="2">
    <name type="scientific">hydrothermal vent metagenome</name>
    <dbReference type="NCBI Taxonomy" id="652676"/>
    <lineage>
        <taxon>unclassified sequences</taxon>
        <taxon>metagenomes</taxon>
        <taxon>ecological metagenomes</taxon>
    </lineage>
</organism>
<dbReference type="Pfam" id="PF00498">
    <property type="entry name" value="FHA"/>
    <property type="match status" value="1"/>
</dbReference>
<proteinExistence type="predicted"/>
<reference evidence="2" key="1">
    <citation type="submission" date="2018-06" db="EMBL/GenBank/DDBJ databases">
        <authorList>
            <person name="Zhirakovskaya E."/>
        </authorList>
    </citation>
    <scope>NUCLEOTIDE SEQUENCE</scope>
</reference>
<name>A0A3B0ZDM3_9ZZZZ</name>
<evidence type="ECO:0000313" key="2">
    <source>
        <dbReference type="EMBL" id="VAW91518.1"/>
    </source>
</evidence>
<dbReference type="CDD" id="cd00060">
    <property type="entry name" value="FHA"/>
    <property type="match status" value="1"/>
</dbReference>
<protein>
    <recommendedName>
        <fullName evidence="1">FHA domain-containing protein</fullName>
    </recommendedName>
</protein>
<feature type="domain" description="FHA" evidence="1">
    <location>
        <begin position="23"/>
        <end position="72"/>
    </location>
</feature>
<dbReference type="SUPFAM" id="SSF49879">
    <property type="entry name" value="SMAD/FHA domain"/>
    <property type="match status" value="1"/>
</dbReference>
<sequence length="219" mass="24280">MPKLILTLDGAVIREYSIDKDSISIGRKHGNDIQLNDLTISGRHSLITKVGNNVFIDDLGSTNGSLLNGARVAKSKLQHSDVIQIGNYQFTFFSHDDEDYEPTMFLRAEIEDTKIIDTKQKPTTDNTGAKLGAVKVLSGPLKGKILELRKPFNTLGFNGSKMAIIARNSTNYTITAIKNEDSINIAMVNGRDISTDALELKEHDIIELANTQIEFIFRK</sequence>
<gene>
    <name evidence="2" type="ORF">MNBD_GAMMA23-1033</name>
</gene>
<dbReference type="PROSITE" id="PS50006">
    <property type="entry name" value="FHA_DOMAIN"/>
    <property type="match status" value="1"/>
</dbReference>
<dbReference type="PANTHER" id="PTHR23308">
    <property type="entry name" value="NUCLEAR INHIBITOR OF PROTEIN PHOSPHATASE-1"/>
    <property type="match status" value="1"/>
</dbReference>
<accession>A0A3B0ZDM3</accession>
<dbReference type="AlphaFoldDB" id="A0A3B0ZDM3"/>
<dbReference type="InterPro" id="IPR000253">
    <property type="entry name" value="FHA_dom"/>
</dbReference>
<dbReference type="InterPro" id="IPR008984">
    <property type="entry name" value="SMAD_FHA_dom_sf"/>
</dbReference>
<dbReference type="SMART" id="SM00240">
    <property type="entry name" value="FHA"/>
    <property type="match status" value="1"/>
</dbReference>
<dbReference type="EMBL" id="UOFT01000011">
    <property type="protein sequence ID" value="VAW91518.1"/>
    <property type="molecule type" value="Genomic_DNA"/>
</dbReference>
<evidence type="ECO:0000259" key="1">
    <source>
        <dbReference type="PROSITE" id="PS50006"/>
    </source>
</evidence>